<organism evidence="2 3">
    <name type="scientific">Dictyobacter alpinus</name>
    <dbReference type="NCBI Taxonomy" id="2014873"/>
    <lineage>
        <taxon>Bacteria</taxon>
        <taxon>Bacillati</taxon>
        <taxon>Chloroflexota</taxon>
        <taxon>Ktedonobacteria</taxon>
        <taxon>Ktedonobacterales</taxon>
        <taxon>Dictyobacteraceae</taxon>
        <taxon>Dictyobacter</taxon>
    </lineage>
</organism>
<dbReference type="RefSeq" id="WP_126628859.1">
    <property type="nucleotide sequence ID" value="NZ_BIFT01000001.1"/>
</dbReference>
<feature type="region of interest" description="Disordered" evidence="1">
    <location>
        <begin position="1"/>
        <end position="39"/>
    </location>
</feature>
<sequence>MHRMEPPKGIAGDLSLDEVTAVGEPNRPDTRPPRCGGWQATAEGRSYVVFSMGRIPWQKFE</sequence>
<gene>
    <name evidence="2" type="ORF">KDA_41530</name>
</gene>
<evidence type="ECO:0000313" key="2">
    <source>
        <dbReference type="EMBL" id="GCE28669.1"/>
    </source>
</evidence>
<reference evidence="3" key="1">
    <citation type="submission" date="2018-12" db="EMBL/GenBank/DDBJ databases">
        <title>Tengunoibacter tsumagoiensis gen. nov., sp. nov., Dictyobacter kobayashii sp. nov., D. alpinus sp. nov., and D. joshuensis sp. nov. and description of Dictyobacteraceae fam. nov. within the order Ktedonobacterales isolated from Tengu-no-mugimeshi.</title>
        <authorList>
            <person name="Wang C.M."/>
            <person name="Zheng Y."/>
            <person name="Sakai Y."/>
            <person name="Toyoda A."/>
            <person name="Minakuchi Y."/>
            <person name="Abe K."/>
            <person name="Yokota A."/>
            <person name="Yabe S."/>
        </authorList>
    </citation>
    <scope>NUCLEOTIDE SEQUENCE [LARGE SCALE GENOMIC DNA]</scope>
    <source>
        <strain evidence="3">Uno16</strain>
    </source>
</reference>
<keyword evidence="3" id="KW-1185">Reference proteome</keyword>
<name>A0A402BBF8_9CHLR</name>
<dbReference type="EMBL" id="BIFT01000001">
    <property type="protein sequence ID" value="GCE28669.1"/>
    <property type="molecule type" value="Genomic_DNA"/>
</dbReference>
<evidence type="ECO:0000256" key="1">
    <source>
        <dbReference type="SAM" id="MobiDB-lite"/>
    </source>
</evidence>
<accession>A0A402BBF8</accession>
<proteinExistence type="predicted"/>
<dbReference type="Proteomes" id="UP000287171">
    <property type="component" value="Unassembled WGS sequence"/>
</dbReference>
<protein>
    <submittedName>
        <fullName evidence="2">Uncharacterized protein</fullName>
    </submittedName>
</protein>
<comment type="caution">
    <text evidence="2">The sequence shown here is derived from an EMBL/GenBank/DDBJ whole genome shotgun (WGS) entry which is preliminary data.</text>
</comment>
<evidence type="ECO:0000313" key="3">
    <source>
        <dbReference type="Proteomes" id="UP000287171"/>
    </source>
</evidence>
<dbReference type="AlphaFoldDB" id="A0A402BBF8"/>